<comment type="caution">
    <text evidence="1">The sequence shown here is derived from an EMBL/GenBank/DDBJ whole genome shotgun (WGS) entry which is preliminary data.</text>
</comment>
<gene>
    <name evidence="1" type="ORF">BPOR_0189g00040</name>
</gene>
<dbReference type="AlphaFoldDB" id="A0A4Z1KU37"/>
<proteinExistence type="predicted"/>
<organism evidence="1 2">
    <name type="scientific">Botrytis porri</name>
    <dbReference type="NCBI Taxonomy" id="87229"/>
    <lineage>
        <taxon>Eukaryota</taxon>
        <taxon>Fungi</taxon>
        <taxon>Dikarya</taxon>
        <taxon>Ascomycota</taxon>
        <taxon>Pezizomycotina</taxon>
        <taxon>Leotiomycetes</taxon>
        <taxon>Helotiales</taxon>
        <taxon>Sclerotiniaceae</taxon>
        <taxon>Botrytis</taxon>
    </lineage>
</organism>
<evidence type="ECO:0000313" key="2">
    <source>
        <dbReference type="Proteomes" id="UP000297280"/>
    </source>
</evidence>
<dbReference type="EMBL" id="PQXO01000189">
    <property type="protein sequence ID" value="TGO88016.1"/>
    <property type="molecule type" value="Genomic_DNA"/>
</dbReference>
<sequence length="152" mass="17309">MVHCGSWGEAAGEYSILITKEIRCTFEDNKWTSDNDSKITEGGPRTRDWRMNTLETWILECETIVLGPYRIQTDTTFSGDFKAGLSGLEVMSSAIALKQTQATEDHERQEVETFKRGSWKACMLIRPSITPSLPLDREVDSFALLKRDDRDK</sequence>
<dbReference type="Proteomes" id="UP000297280">
    <property type="component" value="Unassembled WGS sequence"/>
</dbReference>
<reference evidence="1 2" key="1">
    <citation type="submission" date="2017-12" db="EMBL/GenBank/DDBJ databases">
        <title>Comparative genomics of Botrytis spp.</title>
        <authorList>
            <person name="Valero-Jimenez C.A."/>
            <person name="Tapia P."/>
            <person name="Veloso J."/>
            <person name="Silva-Moreno E."/>
            <person name="Staats M."/>
            <person name="Valdes J.H."/>
            <person name="Van Kan J.A.L."/>
        </authorList>
    </citation>
    <scope>NUCLEOTIDE SEQUENCE [LARGE SCALE GENOMIC DNA]</scope>
    <source>
        <strain evidence="1 2">MUCL3349</strain>
    </source>
</reference>
<accession>A0A4Z1KU37</accession>
<protein>
    <submittedName>
        <fullName evidence="1">Uncharacterized protein</fullName>
    </submittedName>
</protein>
<keyword evidence="2" id="KW-1185">Reference proteome</keyword>
<evidence type="ECO:0000313" key="1">
    <source>
        <dbReference type="EMBL" id="TGO88016.1"/>
    </source>
</evidence>
<name>A0A4Z1KU37_9HELO</name>